<dbReference type="RefSeq" id="WP_093257873.1">
    <property type="nucleotide sequence ID" value="NZ_FNKK01000002.1"/>
</dbReference>
<gene>
    <name evidence="2" type="ORF">SAMN04489764_0858</name>
</gene>
<dbReference type="InterPro" id="IPR027304">
    <property type="entry name" value="Trigger_fact/SurA_dom_sf"/>
</dbReference>
<keyword evidence="2" id="KW-0413">Isomerase</keyword>
<evidence type="ECO:0000256" key="1">
    <source>
        <dbReference type="SAM" id="SignalP"/>
    </source>
</evidence>
<sequence>MKTAKRLALAVALAGVALTACSPSQIGAAAIVGDKRITTTELDADLRELQQALSENPQAMQQLENTRQQAGATLPQLMLYRLVEAERYAQLAERAGVTVTDGEIDSWISRQGGAEAIETAMLSGGVAPSQSREYLRSLIASEKLVVQRGGGTDQDAVQRGQQAVAKELEAIKVSYNPRYGAFDVQQGFLRSDRFASSGD</sequence>
<evidence type="ECO:0000313" key="2">
    <source>
        <dbReference type="EMBL" id="SDQ48484.1"/>
    </source>
</evidence>
<evidence type="ECO:0000313" key="3">
    <source>
        <dbReference type="Proteomes" id="UP000217103"/>
    </source>
</evidence>
<name>A0A1H1B953_9ACTN</name>
<proteinExistence type="predicted"/>
<organism evidence="2 3">
    <name type="scientific">Thermostaphylospora chromogena</name>
    <dbReference type="NCBI Taxonomy" id="35622"/>
    <lineage>
        <taxon>Bacteria</taxon>
        <taxon>Bacillati</taxon>
        <taxon>Actinomycetota</taxon>
        <taxon>Actinomycetes</taxon>
        <taxon>Streptosporangiales</taxon>
        <taxon>Thermomonosporaceae</taxon>
        <taxon>Thermostaphylospora</taxon>
    </lineage>
</organism>
<dbReference type="AlphaFoldDB" id="A0A1H1B953"/>
<dbReference type="EMBL" id="FNKK01000002">
    <property type="protein sequence ID" value="SDQ48484.1"/>
    <property type="molecule type" value="Genomic_DNA"/>
</dbReference>
<dbReference type="Gene3D" id="1.10.4030.10">
    <property type="entry name" value="Porin chaperone SurA, peptide-binding domain"/>
    <property type="match status" value="1"/>
</dbReference>
<accession>A0A1H1B953</accession>
<keyword evidence="1" id="KW-0732">Signal</keyword>
<reference evidence="2 3" key="1">
    <citation type="submission" date="2016-10" db="EMBL/GenBank/DDBJ databases">
        <authorList>
            <person name="de Groot N.N."/>
        </authorList>
    </citation>
    <scope>NUCLEOTIDE SEQUENCE [LARGE SCALE GENOMIC DNA]</scope>
    <source>
        <strain evidence="2 3">DSM 43794</strain>
    </source>
</reference>
<dbReference type="GO" id="GO:0016853">
    <property type="term" value="F:isomerase activity"/>
    <property type="evidence" value="ECO:0007669"/>
    <property type="project" value="UniProtKB-KW"/>
</dbReference>
<dbReference type="PROSITE" id="PS51257">
    <property type="entry name" value="PROKAR_LIPOPROTEIN"/>
    <property type="match status" value="1"/>
</dbReference>
<dbReference type="OrthoDB" id="3212108at2"/>
<feature type="chain" id="PRO_5011558314" evidence="1">
    <location>
        <begin position="29"/>
        <end position="199"/>
    </location>
</feature>
<feature type="signal peptide" evidence="1">
    <location>
        <begin position="1"/>
        <end position="28"/>
    </location>
</feature>
<dbReference type="Proteomes" id="UP000217103">
    <property type="component" value="Unassembled WGS sequence"/>
</dbReference>
<keyword evidence="3" id="KW-1185">Reference proteome</keyword>
<protein>
    <submittedName>
        <fullName evidence="2">Peptidyl-prolyl cis-trans isomerase SurA</fullName>
    </submittedName>
</protein>
<dbReference type="STRING" id="35622.SAMN04489764_0858"/>
<dbReference type="SUPFAM" id="SSF109998">
    <property type="entry name" value="Triger factor/SurA peptide-binding domain-like"/>
    <property type="match status" value="1"/>
</dbReference>
<dbReference type="Pfam" id="PF13624">
    <property type="entry name" value="SurA_N_3"/>
    <property type="match status" value="1"/>
</dbReference>